<gene>
    <name evidence="1" type="ordered locus">IALB_2561</name>
</gene>
<dbReference type="STRING" id="945713.IALB_2561"/>
<dbReference type="KEGG" id="ial:IALB_2561"/>
<protein>
    <submittedName>
        <fullName evidence="1">Uncharacterized protein</fullName>
    </submittedName>
</protein>
<dbReference type="HOGENOM" id="CLU_2699746_0_0_10"/>
<accession>I0AMQ7</accession>
<evidence type="ECO:0000313" key="2">
    <source>
        <dbReference type="Proteomes" id="UP000007394"/>
    </source>
</evidence>
<dbReference type="Proteomes" id="UP000007394">
    <property type="component" value="Chromosome"/>
</dbReference>
<reference evidence="1 2" key="1">
    <citation type="journal article" date="2012" name="Front. Microbiol.">
        <title>Complete genome of Ignavibacterium album, a metabolically versatile, flagellated, facultative anaerobe from the phylum Chlorobi.</title>
        <authorList>
            <person name="Liu Z."/>
            <person name="Frigaard N.-U."/>
            <person name="Vogl K."/>
            <person name="Iino T."/>
            <person name="Ohkuma M."/>
            <person name="Overmann J."/>
            <person name="Bryant D.A."/>
        </authorList>
    </citation>
    <scope>NUCLEOTIDE SEQUENCE [LARGE SCALE GENOMIC DNA]</scope>
    <source>
        <strain evidence="2">DSM 19864 / JCM 16511 / NBRC 101810 / Mat9-16</strain>
    </source>
</reference>
<name>I0AMQ7_IGNAJ</name>
<keyword evidence="2" id="KW-1185">Reference proteome</keyword>
<evidence type="ECO:0000313" key="1">
    <source>
        <dbReference type="EMBL" id="AFH50264.1"/>
    </source>
</evidence>
<organism evidence="1 2">
    <name type="scientific">Ignavibacterium album (strain DSM 19864 / JCM 16511 / NBRC 101810 / Mat9-16)</name>
    <dbReference type="NCBI Taxonomy" id="945713"/>
    <lineage>
        <taxon>Bacteria</taxon>
        <taxon>Pseudomonadati</taxon>
        <taxon>Ignavibacteriota</taxon>
        <taxon>Ignavibacteria</taxon>
        <taxon>Ignavibacteriales</taxon>
        <taxon>Ignavibacteriaceae</taxon>
        <taxon>Ignavibacterium</taxon>
    </lineage>
</organism>
<dbReference type="EMBL" id="CP003418">
    <property type="protein sequence ID" value="AFH50264.1"/>
    <property type="molecule type" value="Genomic_DNA"/>
</dbReference>
<dbReference type="AlphaFoldDB" id="I0AMQ7"/>
<proteinExistence type="predicted"/>
<sequence>MREDFVIVHTMTKINAYSLRVNIFLQKSFKMRKDCKKFLQLFTIKFFQDTICYFIQNLIGVVEPGFNFFSDNR</sequence>